<keyword evidence="2" id="KW-1185">Reference proteome</keyword>
<dbReference type="RefSeq" id="WP_185009124.1">
    <property type="nucleotide sequence ID" value="NZ_JACHMH010000001.1"/>
</dbReference>
<reference evidence="1 2" key="1">
    <citation type="submission" date="2020-08" db="EMBL/GenBank/DDBJ databases">
        <title>Sequencing the genomes of 1000 actinobacteria strains.</title>
        <authorList>
            <person name="Klenk H.-P."/>
        </authorList>
    </citation>
    <scope>NUCLEOTIDE SEQUENCE [LARGE SCALE GENOMIC DNA]</scope>
    <source>
        <strain evidence="1 2">DSM 44230</strain>
    </source>
</reference>
<sequence>MAAASELLDAWERGLAAGHTQRALLLHRLARPAAGATELLAAPVGQRDRELFGLRRELFGDRLNGRLSCPDCAEELEFDFTAGAVLAIGSTAEPVWVEHEGYRVRVRPPTPADVLAAGAAGRDARTALLRRIVLTATWDGHPVGADDLPPSARTAVAAAAAGLDPAAEVLLDVPCVACGSRARALLDIAAYLWAELDSWARGLLLDVHALAGAYGWTEPEVLALSPTRRRYYLELVGHD</sequence>
<dbReference type="Proteomes" id="UP000533598">
    <property type="component" value="Unassembled WGS sequence"/>
</dbReference>
<protein>
    <recommendedName>
        <fullName evidence="3">Phage baseplate protein</fullName>
    </recommendedName>
</protein>
<proteinExistence type="predicted"/>
<name>A0A7W7CJ11_9PSEU</name>
<evidence type="ECO:0000313" key="2">
    <source>
        <dbReference type="Proteomes" id="UP000533598"/>
    </source>
</evidence>
<organism evidence="1 2">
    <name type="scientific">Crossiella cryophila</name>
    <dbReference type="NCBI Taxonomy" id="43355"/>
    <lineage>
        <taxon>Bacteria</taxon>
        <taxon>Bacillati</taxon>
        <taxon>Actinomycetota</taxon>
        <taxon>Actinomycetes</taxon>
        <taxon>Pseudonocardiales</taxon>
        <taxon>Pseudonocardiaceae</taxon>
        <taxon>Crossiella</taxon>
    </lineage>
</organism>
<evidence type="ECO:0000313" key="1">
    <source>
        <dbReference type="EMBL" id="MBB4682091.1"/>
    </source>
</evidence>
<gene>
    <name evidence="1" type="ORF">HNR67_008209</name>
</gene>
<evidence type="ECO:0008006" key="3">
    <source>
        <dbReference type="Google" id="ProtNLM"/>
    </source>
</evidence>
<dbReference type="EMBL" id="JACHMH010000001">
    <property type="protein sequence ID" value="MBB4682091.1"/>
    <property type="molecule type" value="Genomic_DNA"/>
</dbReference>
<dbReference type="AlphaFoldDB" id="A0A7W7CJ11"/>
<comment type="caution">
    <text evidence="1">The sequence shown here is derived from an EMBL/GenBank/DDBJ whole genome shotgun (WGS) entry which is preliminary data.</text>
</comment>
<accession>A0A7W7CJ11</accession>